<dbReference type="GO" id="GO:0022857">
    <property type="term" value="F:transmembrane transporter activity"/>
    <property type="evidence" value="ECO:0007669"/>
    <property type="project" value="InterPro"/>
</dbReference>
<dbReference type="Gene3D" id="1.20.1250.20">
    <property type="entry name" value="MFS general substrate transporter like domains"/>
    <property type="match status" value="1"/>
</dbReference>
<evidence type="ECO:0000256" key="2">
    <source>
        <dbReference type="ARBA" id="ARBA00022692"/>
    </source>
</evidence>
<evidence type="ECO:0008006" key="8">
    <source>
        <dbReference type="Google" id="ProtNLM"/>
    </source>
</evidence>
<dbReference type="STRING" id="1051890.A0A3N4LKP8"/>
<evidence type="ECO:0000256" key="3">
    <source>
        <dbReference type="ARBA" id="ARBA00022989"/>
    </source>
</evidence>
<protein>
    <recommendedName>
        <fullName evidence="8">Major facilitator superfamily (MFS) profile domain-containing protein</fullName>
    </recommendedName>
</protein>
<evidence type="ECO:0000313" key="7">
    <source>
        <dbReference type="Proteomes" id="UP000267821"/>
    </source>
</evidence>
<name>A0A3N4LKP8_9PEZI</name>
<dbReference type="InParanoid" id="A0A3N4LKP8"/>
<dbReference type="OrthoDB" id="4358694at2759"/>
<evidence type="ECO:0000313" key="6">
    <source>
        <dbReference type="EMBL" id="RPB18515.1"/>
    </source>
</evidence>
<dbReference type="InterPro" id="IPR036259">
    <property type="entry name" value="MFS_trans_sf"/>
</dbReference>
<dbReference type="AlphaFoldDB" id="A0A3N4LKP8"/>
<dbReference type="Proteomes" id="UP000267821">
    <property type="component" value="Unassembled WGS sequence"/>
</dbReference>
<evidence type="ECO:0000256" key="1">
    <source>
        <dbReference type="ARBA" id="ARBA00004370"/>
    </source>
</evidence>
<dbReference type="EMBL" id="ML121623">
    <property type="protein sequence ID" value="RPB18515.1"/>
    <property type="molecule type" value="Genomic_DNA"/>
</dbReference>
<evidence type="ECO:0000256" key="4">
    <source>
        <dbReference type="ARBA" id="ARBA00023136"/>
    </source>
</evidence>
<feature type="transmembrane region" description="Helical" evidence="5">
    <location>
        <begin position="20"/>
        <end position="40"/>
    </location>
</feature>
<organism evidence="6 7">
    <name type="scientific">Terfezia boudieri ATCC MYA-4762</name>
    <dbReference type="NCBI Taxonomy" id="1051890"/>
    <lineage>
        <taxon>Eukaryota</taxon>
        <taxon>Fungi</taxon>
        <taxon>Dikarya</taxon>
        <taxon>Ascomycota</taxon>
        <taxon>Pezizomycotina</taxon>
        <taxon>Pezizomycetes</taxon>
        <taxon>Pezizales</taxon>
        <taxon>Pezizaceae</taxon>
        <taxon>Terfezia</taxon>
    </lineage>
</organism>
<accession>A0A3N4LKP8</accession>
<keyword evidence="4 5" id="KW-0472">Membrane</keyword>
<gene>
    <name evidence="6" type="ORF">L211DRAFT_854032</name>
</gene>
<proteinExistence type="predicted"/>
<dbReference type="GO" id="GO:0016020">
    <property type="term" value="C:membrane"/>
    <property type="evidence" value="ECO:0007669"/>
    <property type="project" value="UniProtKB-SubCell"/>
</dbReference>
<keyword evidence="3 5" id="KW-1133">Transmembrane helix</keyword>
<evidence type="ECO:0000256" key="5">
    <source>
        <dbReference type="SAM" id="Phobius"/>
    </source>
</evidence>
<sequence length="141" mass="15911">MTDFFNYFVNPIGLAKNGWKYYLTYVCWLAFEICFIFFMFPETSGRTLEELSIHKKNEQVKASTEMKTLAAEGTYTIGGKGDVELVEGAKHHGISTLHGSFVTIFLGPVSTSGVLFNWNVNFTIPVYDSSFEIRVEVGNKK</sequence>
<dbReference type="Pfam" id="PF00083">
    <property type="entry name" value="Sugar_tr"/>
    <property type="match status" value="1"/>
</dbReference>
<keyword evidence="2 5" id="KW-0812">Transmembrane</keyword>
<dbReference type="InterPro" id="IPR005828">
    <property type="entry name" value="MFS_sugar_transport-like"/>
</dbReference>
<comment type="subcellular location">
    <subcellularLocation>
        <location evidence="1">Membrane</location>
    </subcellularLocation>
</comment>
<reference evidence="6 7" key="1">
    <citation type="journal article" date="2018" name="Nat. Ecol. Evol.">
        <title>Pezizomycetes genomes reveal the molecular basis of ectomycorrhizal truffle lifestyle.</title>
        <authorList>
            <person name="Murat C."/>
            <person name="Payen T."/>
            <person name="Noel B."/>
            <person name="Kuo A."/>
            <person name="Morin E."/>
            <person name="Chen J."/>
            <person name="Kohler A."/>
            <person name="Krizsan K."/>
            <person name="Balestrini R."/>
            <person name="Da Silva C."/>
            <person name="Montanini B."/>
            <person name="Hainaut M."/>
            <person name="Levati E."/>
            <person name="Barry K.W."/>
            <person name="Belfiori B."/>
            <person name="Cichocki N."/>
            <person name="Clum A."/>
            <person name="Dockter R.B."/>
            <person name="Fauchery L."/>
            <person name="Guy J."/>
            <person name="Iotti M."/>
            <person name="Le Tacon F."/>
            <person name="Lindquist E.A."/>
            <person name="Lipzen A."/>
            <person name="Malagnac F."/>
            <person name="Mello A."/>
            <person name="Molinier V."/>
            <person name="Miyauchi S."/>
            <person name="Poulain J."/>
            <person name="Riccioni C."/>
            <person name="Rubini A."/>
            <person name="Sitrit Y."/>
            <person name="Splivallo R."/>
            <person name="Traeger S."/>
            <person name="Wang M."/>
            <person name="Zifcakova L."/>
            <person name="Wipf D."/>
            <person name="Zambonelli A."/>
            <person name="Paolocci F."/>
            <person name="Nowrousian M."/>
            <person name="Ottonello S."/>
            <person name="Baldrian P."/>
            <person name="Spatafora J.W."/>
            <person name="Henrissat B."/>
            <person name="Nagy L.G."/>
            <person name="Aury J.M."/>
            <person name="Wincker P."/>
            <person name="Grigoriev I.V."/>
            <person name="Bonfante P."/>
            <person name="Martin F.M."/>
        </authorList>
    </citation>
    <scope>NUCLEOTIDE SEQUENCE [LARGE SCALE GENOMIC DNA]</scope>
    <source>
        <strain evidence="6 7">ATCC MYA-4762</strain>
    </source>
</reference>
<keyword evidence="7" id="KW-1185">Reference proteome</keyword>